<dbReference type="OrthoDB" id="4359588at2759"/>
<gene>
    <name evidence="2" type="ORF">ACN38_g478</name>
</gene>
<sequence length="185" mass="21233">MSKLPPLPRPFNNSGQTEEVYDLESEADNALAVNQILEHIVWEDLEDLEDEELHSPRHSKKQAYDEQHEMLEEVTESIWASLETIYSTDLDSIRIPCVDTHEKQEAMRSAIENGKLNRKFLGIFILRTWEAIQDERKKNNKRRKSSTSNFLGAQKRHGPDLDTCKGMLQTQPIIGNTTTDVSIPS</sequence>
<dbReference type="Proteomes" id="UP000037696">
    <property type="component" value="Unassembled WGS sequence"/>
</dbReference>
<reference evidence="2 3" key="1">
    <citation type="submission" date="2015-08" db="EMBL/GenBank/DDBJ databases">
        <title>Genome sequencing of Penicillium nordicum.</title>
        <authorList>
            <person name="Nguyen H.D."/>
            <person name="Seifert K.A."/>
        </authorList>
    </citation>
    <scope>NUCLEOTIDE SEQUENCE [LARGE SCALE GENOMIC DNA]</scope>
    <source>
        <strain evidence="2 3">DAOMC 185683</strain>
    </source>
</reference>
<dbReference type="AlphaFoldDB" id="A0A0M9WKM7"/>
<dbReference type="EMBL" id="LHQQ01000004">
    <property type="protein sequence ID" value="KOS48513.1"/>
    <property type="molecule type" value="Genomic_DNA"/>
</dbReference>
<keyword evidence="3" id="KW-1185">Reference proteome</keyword>
<evidence type="ECO:0000313" key="3">
    <source>
        <dbReference type="Proteomes" id="UP000037696"/>
    </source>
</evidence>
<evidence type="ECO:0000256" key="1">
    <source>
        <dbReference type="SAM" id="MobiDB-lite"/>
    </source>
</evidence>
<organism evidence="2 3">
    <name type="scientific">Penicillium nordicum</name>
    <dbReference type="NCBI Taxonomy" id="229535"/>
    <lineage>
        <taxon>Eukaryota</taxon>
        <taxon>Fungi</taxon>
        <taxon>Dikarya</taxon>
        <taxon>Ascomycota</taxon>
        <taxon>Pezizomycotina</taxon>
        <taxon>Eurotiomycetes</taxon>
        <taxon>Eurotiomycetidae</taxon>
        <taxon>Eurotiales</taxon>
        <taxon>Aspergillaceae</taxon>
        <taxon>Penicillium</taxon>
    </lineage>
</organism>
<feature type="region of interest" description="Disordered" evidence="1">
    <location>
        <begin position="137"/>
        <end position="157"/>
    </location>
</feature>
<name>A0A0M9WKM7_9EURO</name>
<accession>A0A0M9WKM7</accession>
<proteinExistence type="predicted"/>
<evidence type="ECO:0000313" key="2">
    <source>
        <dbReference type="EMBL" id="KOS48513.1"/>
    </source>
</evidence>
<comment type="caution">
    <text evidence="2">The sequence shown here is derived from an EMBL/GenBank/DDBJ whole genome shotgun (WGS) entry which is preliminary data.</text>
</comment>
<protein>
    <submittedName>
        <fullName evidence="2">Uncharacterized protein</fullName>
    </submittedName>
</protein>
<dbReference type="STRING" id="229535.A0A0M9WKM7"/>